<evidence type="ECO:0000256" key="5">
    <source>
        <dbReference type="ARBA" id="ARBA00022989"/>
    </source>
</evidence>
<feature type="transmembrane region" description="Helical" evidence="8">
    <location>
        <begin position="197"/>
        <end position="217"/>
    </location>
</feature>
<keyword evidence="3" id="KW-0808">Transferase</keyword>
<comment type="subcellular location">
    <subcellularLocation>
        <location evidence="1">Cell membrane</location>
        <topology evidence="1">Multi-pass membrane protein</topology>
    </subcellularLocation>
</comment>
<dbReference type="GO" id="GO:0016758">
    <property type="term" value="F:hexosyltransferase activity"/>
    <property type="evidence" value="ECO:0007669"/>
    <property type="project" value="InterPro"/>
</dbReference>
<evidence type="ECO:0000256" key="2">
    <source>
        <dbReference type="ARBA" id="ARBA00022475"/>
    </source>
</evidence>
<feature type="transmembrane region" description="Helical" evidence="8">
    <location>
        <begin position="294"/>
        <end position="311"/>
    </location>
</feature>
<feature type="transmembrane region" description="Helical" evidence="8">
    <location>
        <begin position="12"/>
        <end position="31"/>
    </location>
</feature>
<reference evidence="10" key="1">
    <citation type="submission" date="2019-08" db="EMBL/GenBank/DDBJ databases">
        <title>Limnoglobus roseus gen. nov., sp. nov., a novel freshwater planctomycete with a giant genome from the family Gemmataceae.</title>
        <authorList>
            <person name="Kulichevskaya I.S."/>
            <person name="Naumoff D.G."/>
            <person name="Miroshnikov K."/>
            <person name="Ivanova A."/>
            <person name="Philippov D.A."/>
            <person name="Hakobyan A."/>
            <person name="Rijpstra I.C."/>
            <person name="Sinninghe Damste J.S."/>
            <person name="Liesack W."/>
            <person name="Dedysh S.N."/>
        </authorList>
    </citation>
    <scope>NUCLEOTIDE SEQUENCE [LARGE SCALE GENOMIC DNA]</scope>
    <source>
        <strain evidence="10">PX52</strain>
    </source>
</reference>
<evidence type="ECO:0000256" key="8">
    <source>
        <dbReference type="SAM" id="Phobius"/>
    </source>
</evidence>
<dbReference type="KEGG" id="lrs:PX52LOC_03150"/>
<keyword evidence="5 8" id="KW-1133">Transmembrane helix</keyword>
<protein>
    <recommendedName>
        <fullName evidence="11">DUF2029 domain-containing protein</fullName>
    </recommendedName>
</protein>
<dbReference type="AlphaFoldDB" id="A0A5C1ABX2"/>
<evidence type="ECO:0000256" key="3">
    <source>
        <dbReference type="ARBA" id="ARBA00022679"/>
    </source>
</evidence>
<keyword evidence="4 8" id="KW-0812">Transmembrane</keyword>
<dbReference type="EMBL" id="CP042425">
    <property type="protein sequence ID" value="QEL16210.1"/>
    <property type="molecule type" value="Genomic_DNA"/>
</dbReference>
<dbReference type="Proteomes" id="UP000324974">
    <property type="component" value="Chromosome"/>
</dbReference>
<dbReference type="GO" id="GO:0005886">
    <property type="term" value="C:plasma membrane"/>
    <property type="evidence" value="ECO:0007669"/>
    <property type="project" value="UniProtKB-SubCell"/>
</dbReference>
<feature type="transmembrane region" description="Helical" evidence="8">
    <location>
        <begin position="326"/>
        <end position="352"/>
    </location>
</feature>
<dbReference type="Pfam" id="PF09594">
    <property type="entry name" value="GT87"/>
    <property type="match status" value="1"/>
</dbReference>
<evidence type="ECO:0000256" key="1">
    <source>
        <dbReference type="ARBA" id="ARBA00004651"/>
    </source>
</evidence>
<sequence length="428" mass="47502">MSAPDVRRALPVWPFVVLALVSVTFSVTPIVNAVRKPLLNKDYAIWYRIGLAVRADQPLYGPDESGEILYMYPPTAAVLVFSPLSGLGAVGFVVVLATATALSWFGCTYLAIRLATGRWPGHPDWYYFFVYAMVGAYVYDLFLLGQVNLVLLFLTLLSAVLLQRRRPWRAGLCLGLAIAVKVFPLPVLVYWAVRRQWLAILSAILTVGVAVAVLPGLARGMERNADEVRQWFQMMVGDQSGNTMAARSITGFTRRNQSLVSLSHRLLRDIEASDPEGPFLRVNVADVPPRTAQLVGYAAVCLLGVVLLVATRCRFATTPEAEAQEWAMVCVLVVLSSPLSWTYFYCWLLPAWAVVLHEARARRWVRFAAIPVTGLFLSALTEQFDPRLQAYGVTAWGGVGLYLILARLRWSQVPKMPGSEPLTREDAR</sequence>
<organism evidence="9 10">
    <name type="scientific">Limnoglobus roseus</name>
    <dbReference type="NCBI Taxonomy" id="2598579"/>
    <lineage>
        <taxon>Bacteria</taxon>
        <taxon>Pseudomonadati</taxon>
        <taxon>Planctomycetota</taxon>
        <taxon>Planctomycetia</taxon>
        <taxon>Gemmatales</taxon>
        <taxon>Gemmataceae</taxon>
        <taxon>Limnoglobus</taxon>
    </lineage>
</organism>
<dbReference type="InterPro" id="IPR018584">
    <property type="entry name" value="GT87"/>
</dbReference>
<evidence type="ECO:0000256" key="6">
    <source>
        <dbReference type="ARBA" id="ARBA00023136"/>
    </source>
</evidence>
<comment type="similarity">
    <text evidence="7">Belongs to the glycosyltransferase 87 family.</text>
</comment>
<feature type="transmembrane region" description="Helical" evidence="8">
    <location>
        <begin position="170"/>
        <end position="191"/>
    </location>
</feature>
<evidence type="ECO:0000256" key="7">
    <source>
        <dbReference type="ARBA" id="ARBA00024033"/>
    </source>
</evidence>
<feature type="transmembrane region" description="Helical" evidence="8">
    <location>
        <begin position="388"/>
        <end position="406"/>
    </location>
</feature>
<evidence type="ECO:0000313" key="10">
    <source>
        <dbReference type="Proteomes" id="UP000324974"/>
    </source>
</evidence>
<gene>
    <name evidence="9" type="ORF">PX52LOC_03150</name>
</gene>
<feature type="transmembrane region" description="Helical" evidence="8">
    <location>
        <begin position="89"/>
        <end position="112"/>
    </location>
</feature>
<evidence type="ECO:0000313" key="9">
    <source>
        <dbReference type="EMBL" id="QEL16210.1"/>
    </source>
</evidence>
<feature type="transmembrane region" description="Helical" evidence="8">
    <location>
        <begin position="364"/>
        <end position="382"/>
    </location>
</feature>
<evidence type="ECO:0000256" key="4">
    <source>
        <dbReference type="ARBA" id="ARBA00022692"/>
    </source>
</evidence>
<accession>A0A5C1ABX2</accession>
<name>A0A5C1ABX2_9BACT</name>
<keyword evidence="2" id="KW-1003">Cell membrane</keyword>
<keyword evidence="10" id="KW-1185">Reference proteome</keyword>
<keyword evidence="6 8" id="KW-0472">Membrane</keyword>
<evidence type="ECO:0008006" key="11">
    <source>
        <dbReference type="Google" id="ProtNLM"/>
    </source>
</evidence>
<proteinExistence type="inferred from homology"/>
<dbReference type="RefSeq" id="WP_168219014.1">
    <property type="nucleotide sequence ID" value="NZ_CP042425.1"/>
</dbReference>